<proteinExistence type="predicted"/>
<dbReference type="Gene3D" id="3.40.50.300">
    <property type="entry name" value="P-loop containing nucleotide triphosphate hydrolases"/>
    <property type="match status" value="1"/>
</dbReference>
<organism evidence="1">
    <name type="scientific">Catovirus CTV1</name>
    <dbReference type="NCBI Taxonomy" id="1977631"/>
    <lineage>
        <taxon>Viruses</taxon>
        <taxon>Varidnaviria</taxon>
        <taxon>Bamfordvirae</taxon>
        <taxon>Nucleocytoviricota</taxon>
        <taxon>Megaviricetes</taxon>
        <taxon>Imitervirales</taxon>
        <taxon>Mimiviridae</taxon>
        <taxon>Klosneuvirinae</taxon>
        <taxon>Catovirus</taxon>
    </lineage>
</organism>
<sequence length="302" mass="35795">MLEININGQDRFPIQIFTLDQMVEHPAIVMVAKRGSGKSYVCRAIMHHFHKIPCGIIISRTERMNSFYGTFFPDLYIYYEYKTEVIERILSRQETMIIKKKKKLLEGKFVDSRSFIIMDDCLSQKGSWAKDPPIQELLFNGRHYHLMYILTMQFPLGISPELRINFDYIFLMAEDTISNLKRIYDHYAGCFPNFYAFKQIFTEMTKDFGCMVIVNRGARVNIFEKVFHYRAPNFNDYKNDIKFGCEQFNTFFEKNYDPNWAEKKKSFNVEQYMDGKKKSKAELKIQLVDDNNDKKKKKITSG</sequence>
<reference evidence="1" key="1">
    <citation type="journal article" date="2017" name="Science">
        <title>Giant viruses with an expanded complement of translation system components.</title>
        <authorList>
            <person name="Schulz F."/>
            <person name="Yutin N."/>
            <person name="Ivanova N.N."/>
            <person name="Ortega D.R."/>
            <person name="Lee T.K."/>
            <person name="Vierheilig J."/>
            <person name="Daims H."/>
            <person name="Horn M."/>
            <person name="Wagner M."/>
            <person name="Jensen G.J."/>
            <person name="Kyrpides N.C."/>
            <person name="Koonin E.V."/>
            <person name="Woyke T."/>
        </authorList>
    </citation>
    <scope>NUCLEOTIDE SEQUENCE</scope>
    <source>
        <strain evidence="1">CTV1</strain>
    </source>
</reference>
<protein>
    <submittedName>
        <fullName evidence="1">Packaging ATPase</fullName>
    </submittedName>
</protein>
<accession>A0A1V0SC91</accession>
<evidence type="ECO:0000313" key="1">
    <source>
        <dbReference type="EMBL" id="ARF09327.1"/>
    </source>
</evidence>
<dbReference type="SUPFAM" id="SSF52540">
    <property type="entry name" value="P-loop containing nucleoside triphosphate hydrolases"/>
    <property type="match status" value="1"/>
</dbReference>
<dbReference type="InterPro" id="IPR027417">
    <property type="entry name" value="P-loop_NTPase"/>
</dbReference>
<dbReference type="EMBL" id="KY684084">
    <property type="protein sequence ID" value="ARF09327.1"/>
    <property type="molecule type" value="Genomic_DNA"/>
</dbReference>
<name>A0A1V0SC91_9VIRU</name>
<gene>
    <name evidence="1" type="ORF">Catovirus_2_276</name>
</gene>